<keyword evidence="27" id="KW-1185">Reference proteome</keyword>
<dbReference type="InterPro" id="IPR011053">
    <property type="entry name" value="Single_hybrid_motif"/>
</dbReference>
<dbReference type="SMART" id="SM00878">
    <property type="entry name" value="Biotin_carb_C"/>
    <property type="match status" value="1"/>
</dbReference>
<dbReference type="SUPFAM" id="SSF48371">
    <property type="entry name" value="ARM repeat"/>
    <property type="match status" value="1"/>
</dbReference>
<dbReference type="InterPro" id="IPR011761">
    <property type="entry name" value="ATP-grasp"/>
</dbReference>
<protein>
    <recommendedName>
        <fullName evidence="18">Transportin-1</fullName>
    </recommendedName>
    <alternativeName>
        <fullName evidence="19">Importin beta-2</fullName>
    </alternativeName>
    <alternativeName>
        <fullName evidence="20">Karyopherin beta-2</fullName>
    </alternativeName>
</protein>
<evidence type="ECO:0000256" key="2">
    <source>
        <dbReference type="ARBA" id="ARBA00004123"/>
    </source>
</evidence>
<evidence type="ECO:0000256" key="21">
    <source>
        <dbReference type="PROSITE-ProRule" id="PRU00409"/>
    </source>
</evidence>
<dbReference type="CDD" id="cd06850">
    <property type="entry name" value="biotinyl_domain"/>
    <property type="match status" value="1"/>
</dbReference>
<dbReference type="EMBL" id="KK107072">
    <property type="protein sequence ID" value="EZA60675.1"/>
    <property type="molecule type" value="Genomic_DNA"/>
</dbReference>
<sequence length="1408" mass="157804">MAWQPQEEGLRQILTLLKESQSPDTATQQAVQKKLEELNKFPDFNNYLIFVLTKLTSEDEPTRSLSGLILKNNVKTHFHKFLPDVINFIKQECLSAVGDPSPLIRATVGILITTVASKGELTTWPELLPALCQMLDSQDYNVCEGAFGALQKICEDSAEILDSDALNRPLNVLIPKFLHFFRHTSPKIRSHAIACVNQFIIQRTQALMIHIDSFLENLFHLASDDDSEVRKNVCRALVMLLEVRMDRLIPHMHNIIEYMLMRTQDVDEGVALEACEFWLSLAEQPICKEALAPHLTRLVPILVRGMKYSEIDIILLKGDVEEDEMIPDREEDIRPRFHKSKTHHSHHANGMNKHTDENGGINGGCDDEDNDAEDGCDDDSTLSDWNLRKCSAAALDMLANVFREDLLIVLLPILKETLFHQSWEIKESGILALGAIAEGCMSGMIPHLSELIPYLISCLSDKKALVRAITCWTLSRYAHWVCAQPHETHLKPLMTELLKRVLDSNKRVQEAACSAFATLEEEACTELVPYLGFILETLVFAFAEFMPILGQNLHPQFISVCNNATWAIGEISIKLGHETSAYIPLILTQLIEIINRPDAPKTLLENTAITIGRLGYVCPHDVAPMLQQFVRQWCTSLRSIRDNEEKDSAFRGMCQMITVNPAGVVPDFIFFCDAVASWSAPKEDLKEMFQKILFTFKNQVGEDNWRRFSDQFPPQLSERLHNMQAEWGWAGNNGRMILIANRGEIACRVTRTARKLGVKTVAVYSEADRNSMHVEQADEAYCIGPAQSSQSYLRQDKIISVAKQAKCQAIHPGYGFLSENTEFAELCQRENIIFIGPPASAIRDMGIKNTSKAIMANAGVPIIEGYHGEDQTNETLLAEARKIGFPLMIKAVRGGGGKGMRIALKESDFAEALESARTESEKAFGDSAVLLEKYVAEPRHVEVQVFADKHGNAVYLFERDCSVQRRHQKVIEEAPAPGISQELRQELGEAAVRAAKAVGYVGAGTVEFIMDRNAHSFHFMEMNTRLQVEHPVTEAITGLDLVEWQLRVASGEQLPLKQEQISLNGHAFEARIYAENPRNGFLPGAGQLLYLKPPQAADNVRVETGVRENDEVSVHYDPMIAKLVVWGKDRSEALGILRSKLNEYNIAGLDTNIEFIKDLCAHPKFQSGEVHTGFIEENFEQLFPKLQTPNEVFIQGTLASILIEDMNSLSASLDTKDPFSPFAMEIGVRLNHILTQSFHFNVGKDSNMVEVKYTEPNEYLMRVNRLGPWKKVTGTLKKMDGALELFAEIDGVIAKTRIAKLDNKLHIFTKDREWQLVIPTPKFVTALINRAEQNPCTALSPMPGLVDKIFVNKGDVVKKGDSLLVIVAMKMEHIIKASIDGTVEDVLCSVGENVTKNKLLVRLTEAKT</sequence>
<evidence type="ECO:0000256" key="1">
    <source>
        <dbReference type="ARBA" id="ARBA00001953"/>
    </source>
</evidence>
<dbReference type="SMART" id="SM00913">
    <property type="entry name" value="IBN_N"/>
    <property type="match status" value="1"/>
</dbReference>
<dbReference type="InterPro" id="IPR013815">
    <property type="entry name" value="ATP_grasp_subdomain_1"/>
</dbReference>
<dbReference type="Gene3D" id="3.30.700.40">
    <property type="match status" value="1"/>
</dbReference>
<dbReference type="FunFam" id="2.40.50.100:FF:000003">
    <property type="entry name" value="Acetyl-CoA carboxylase biotin carboxyl carrier protein"/>
    <property type="match status" value="1"/>
</dbReference>
<dbReference type="InterPro" id="IPR005479">
    <property type="entry name" value="CPAse_ATP-bd"/>
</dbReference>
<dbReference type="Pfam" id="PF02786">
    <property type="entry name" value="CPSase_L_D2"/>
    <property type="match status" value="1"/>
</dbReference>
<dbReference type="SUPFAM" id="SSF52440">
    <property type="entry name" value="PreATP-grasp domain"/>
    <property type="match status" value="1"/>
</dbReference>
<keyword evidence="6" id="KW-0963">Cytoplasm</keyword>
<dbReference type="InterPro" id="IPR000089">
    <property type="entry name" value="Biotin_lipoyl"/>
</dbReference>
<feature type="domain" description="Lipoyl-binding" evidence="23">
    <location>
        <begin position="1329"/>
        <end position="1404"/>
    </location>
</feature>
<evidence type="ECO:0000256" key="4">
    <source>
        <dbReference type="ARBA" id="ARBA00004496"/>
    </source>
</evidence>
<evidence type="ECO:0000256" key="14">
    <source>
        <dbReference type="ARBA" id="ARBA00023242"/>
    </source>
</evidence>
<evidence type="ECO:0000256" key="17">
    <source>
        <dbReference type="ARBA" id="ARBA00056148"/>
    </source>
</evidence>
<dbReference type="SUPFAM" id="SSF56059">
    <property type="entry name" value="Glutathione synthetase ATP-binding domain-like"/>
    <property type="match status" value="1"/>
</dbReference>
<comment type="cofactor">
    <cofactor evidence="1">
        <name>biotin</name>
        <dbReference type="ChEBI" id="CHEBI:57586"/>
    </cofactor>
</comment>
<evidence type="ECO:0000256" key="12">
    <source>
        <dbReference type="ARBA" id="ARBA00022946"/>
    </source>
</evidence>
<reference evidence="26 27" key="1">
    <citation type="journal article" date="2014" name="Curr. Biol.">
        <title>The genome of the clonal raider ant Cerapachys biroi.</title>
        <authorList>
            <person name="Oxley P.R."/>
            <person name="Ji L."/>
            <person name="Fetter-Pruneda I."/>
            <person name="McKenzie S.K."/>
            <person name="Li C."/>
            <person name="Hu H."/>
            <person name="Zhang G."/>
            <person name="Kronauer D.J."/>
        </authorList>
    </citation>
    <scope>NUCLEOTIDE SEQUENCE [LARGE SCALE GENOMIC DNA]</scope>
</reference>
<dbReference type="NCBIfam" id="NF006367">
    <property type="entry name" value="PRK08591.1"/>
    <property type="match status" value="1"/>
</dbReference>
<dbReference type="Pfam" id="PF25780">
    <property type="entry name" value="TPR_IPO5"/>
    <property type="match status" value="1"/>
</dbReference>
<dbReference type="InterPro" id="IPR011054">
    <property type="entry name" value="Rudment_hybrid_motif"/>
</dbReference>
<dbReference type="InterPro" id="IPR057672">
    <property type="entry name" value="TPR_IPO4/5"/>
</dbReference>
<dbReference type="SUPFAM" id="SSF51246">
    <property type="entry name" value="Rudiment single hybrid motif"/>
    <property type="match status" value="1"/>
</dbReference>
<evidence type="ECO:0000313" key="27">
    <source>
        <dbReference type="Proteomes" id="UP000053097"/>
    </source>
</evidence>
<dbReference type="InterPro" id="IPR005482">
    <property type="entry name" value="Biotin_COase_C"/>
</dbReference>
<evidence type="ECO:0000256" key="5">
    <source>
        <dbReference type="ARBA" id="ARBA00022448"/>
    </source>
</evidence>
<evidence type="ECO:0000256" key="8">
    <source>
        <dbReference type="ARBA" id="ARBA00022737"/>
    </source>
</evidence>
<dbReference type="GO" id="GO:0004485">
    <property type="term" value="F:methylcrotonoyl-CoA carboxylase activity"/>
    <property type="evidence" value="ECO:0007669"/>
    <property type="project" value="TreeGrafter"/>
</dbReference>
<dbReference type="PROSITE" id="PS50979">
    <property type="entry name" value="BC"/>
    <property type="match status" value="1"/>
</dbReference>
<feature type="domain" description="ATP-grasp" evidence="24">
    <location>
        <begin position="852"/>
        <end position="1050"/>
    </location>
</feature>
<evidence type="ECO:0000256" key="10">
    <source>
        <dbReference type="ARBA" id="ARBA00022840"/>
    </source>
</evidence>
<dbReference type="Proteomes" id="UP000053097">
    <property type="component" value="Unassembled WGS sequence"/>
</dbReference>
<dbReference type="InterPro" id="IPR005481">
    <property type="entry name" value="BC-like_N"/>
</dbReference>
<keyword evidence="10 21" id="KW-0067">ATP-binding</keyword>
<keyword evidence="7" id="KW-0436">Ligase</keyword>
<dbReference type="InterPro" id="IPR011989">
    <property type="entry name" value="ARM-like"/>
</dbReference>
<dbReference type="Gene3D" id="3.30.470.20">
    <property type="entry name" value="ATP-grasp fold, B domain"/>
    <property type="match status" value="1"/>
</dbReference>
<keyword evidence="13" id="KW-0496">Mitochondrion</keyword>
<keyword evidence="8" id="KW-0677">Repeat</keyword>
<dbReference type="FunFam" id="1.25.10.10:FF:000028">
    <property type="entry name" value="Transportin-1 isoform 1"/>
    <property type="match status" value="1"/>
</dbReference>
<comment type="subcellular location">
    <subcellularLocation>
        <location evidence="4">Cytoplasm</location>
    </subcellularLocation>
    <subcellularLocation>
        <location evidence="3">Mitochondrion matrix</location>
    </subcellularLocation>
    <subcellularLocation>
        <location evidence="2">Nucleus</location>
    </subcellularLocation>
</comment>
<dbReference type="Pfam" id="PF02785">
    <property type="entry name" value="Biotin_carb_C"/>
    <property type="match status" value="1"/>
</dbReference>
<dbReference type="InterPro" id="IPR016185">
    <property type="entry name" value="PreATP-grasp_dom_sf"/>
</dbReference>
<evidence type="ECO:0000256" key="19">
    <source>
        <dbReference type="ARBA" id="ARBA00076938"/>
    </source>
</evidence>
<evidence type="ECO:0000259" key="23">
    <source>
        <dbReference type="PROSITE" id="PS50968"/>
    </source>
</evidence>
<evidence type="ECO:0000256" key="6">
    <source>
        <dbReference type="ARBA" id="ARBA00022490"/>
    </source>
</evidence>
<dbReference type="Pfam" id="PF00364">
    <property type="entry name" value="Biotin_lipoyl"/>
    <property type="match status" value="1"/>
</dbReference>
<comment type="similarity">
    <text evidence="16">Belongs to the importin beta family. Importin beta-2 subfamily.</text>
</comment>
<dbReference type="FunFam" id="3.40.50.20:FF:000010">
    <property type="entry name" value="Propionyl-CoA carboxylase subunit alpha"/>
    <property type="match status" value="1"/>
</dbReference>
<dbReference type="FunFam" id="3.30.1490.20:FF:000003">
    <property type="entry name" value="acetyl-CoA carboxylase isoform X1"/>
    <property type="match status" value="1"/>
</dbReference>
<evidence type="ECO:0000256" key="3">
    <source>
        <dbReference type="ARBA" id="ARBA00004305"/>
    </source>
</evidence>
<keyword evidence="15" id="KW-0092">Biotin</keyword>
<evidence type="ECO:0000256" key="7">
    <source>
        <dbReference type="ARBA" id="ARBA00022598"/>
    </source>
</evidence>
<dbReference type="GO" id="GO:0006886">
    <property type="term" value="P:intracellular protein transport"/>
    <property type="evidence" value="ECO:0007669"/>
    <property type="project" value="InterPro"/>
</dbReference>
<keyword evidence="5" id="KW-0813">Transport</keyword>
<dbReference type="STRING" id="2015173.A0A026WX95"/>
<dbReference type="Gene3D" id="3.40.50.20">
    <property type="match status" value="1"/>
</dbReference>
<dbReference type="PANTHER" id="PTHR18866">
    <property type="entry name" value="CARBOXYLASE:PYRUVATE/ACETYL-COA/PROPIONYL-COA CARBOXYLASE"/>
    <property type="match status" value="1"/>
</dbReference>
<dbReference type="Gene3D" id="2.40.50.100">
    <property type="match status" value="1"/>
</dbReference>
<dbReference type="Pfam" id="PF00289">
    <property type="entry name" value="Biotin_carb_N"/>
    <property type="match status" value="1"/>
</dbReference>
<gene>
    <name evidence="26" type="ORF">X777_14281</name>
</gene>
<evidence type="ECO:0000256" key="20">
    <source>
        <dbReference type="ARBA" id="ARBA00080641"/>
    </source>
</evidence>
<dbReference type="Gene3D" id="3.30.1490.20">
    <property type="entry name" value="ATP-grasp fold, A domain"/>
    <property type="match status" value="1"/>
</dbReference>
<name>A0A026WX95_OOCBI</name>
<dbReference type="OrthoDB" id="951172at2759"/>
<dbReference type="InterPro" id="IPR011764">
    <property type="entry name" value="Biotin_carboxylation_dom"/>
</dbReference>
<evidence type="ECO:0000256" key="22">
    <source>
        <dbReference type="SAM" id="MobiDB-lite"/>
    </source>
</evidence>
<evidence type="ECO:0000256" key="9">
    <source>
        <dbReference type="ARBA" id="ARBA00022741"/>
    </source>
</evidence>
<dbReference type="GO" id="GO:0005759">
    <property type="term" value="C:mitochondrial matrix"/>
    <property type="evidence" value="ECO:0007669"/>
    <property type="project" value="UniProtKB-SubCell"/>
</dbReference>
<dbReference type="PROSITE" id="PS00867">
    <property type="entry name" value="CPSASE_2"/>
    <property type="match status" value="1"/>
</dbReference>
<dbReference type="GO" id="GO:0005524">
    <property type="term" value="F:ATP binding"/>
    <property type="evidence" value="ECO:0007669"/>
    <property type="project" value="UniProtKB-UniRule"/>
</dbReference>
<dbReference type="InterPro" id="IPR050856">
    <property type="entry name" value="Biotin_carboxylase_complex"/>
</dbReference>
<evidence type="ECO:0000259" key="24">
    <source>
        <dbReference type="PROSITE" id="PS50975"/>
    </source>
</evidence>
<keyword evidence="9 21" id="KW-0547">Nucleotide-binding</keyword>
<feature type="region of interest" description="Disordered" evidence="22">
    <location>
        <begin position="339"/>
        <end position="366"/>
    </location>
</feature>
<evidence type="ECO:0000313" key="26">
    <source>
        <dbReference type="EMBL" id="EZA60675.1"/>
    </source>
</evidence>
<accession>A0A026WX95</accession>
<dbReference type="PANTHER" id="PTHR18866:SF33">
    <property type="entry name" value="METHYLCROTONOYL-COA CARBOXYLASE SUBUNIT ALPHA, MITOCHONDRIAL-RELATED"/>
    <property type="match status" value="1"/>
</dbReference>
<evidence type="ECO:0000256" key="13">
    <source>
        <dbReference type="ARBA" id="ARBA00023128"/>
    </source>
</evidence>
<evidence type="ECO:0000259" key="25">
    <source>
        <dbReference type="PROSITE" id="PS50979"/>
    </source>
</evidence>
<evidence type="ECO:0000256" key="18">
    <source>
        <dbReference type="ARBA" id="ARBA00067327"/>
    </source>
</evidence>
<evidence type="ECO:0000256" key="16">
    <source>
        <dbReference type="ARBA" id="ARBA00038423"/>
    </source>
</evidence>
<keyword evidence="12" id="KW-0809">Transit peptide</keyword>
<comment type="function">
    <text evidence="17">This is one of the 2 subunits of the biotin-dependent propionyl-CoA carboxylase (PCC), a mitochondrial enzyme involved in the catabolism of odd chain fatty acids, branched-chain amino acids isoleucine, threonine, methionine, and valine and other metabolites. Propionyl-CoA carboxylase catalyzes the carboxylation of propionyl-CoA/propanoyl-CoA to D-methylmalonyl-CoA/(S)-methylmalonyl-CoA. Within the holoenzyme, the alpha subunit catalyzes the ATP-dependent carboxylation of the biotin carried by the biotin carboxyl carrier (BCC) domain, while the beta subunit then transfers the carboxyl group from carboxylated biotin to propionyl-CoA. Propionyl-CoA carboxylase also significantly acts on butyryl-CoA/butanoyl-CoA, which is converted to ethylmalonyl-CoA/(2S)-ethylmalonyl-CoA. Other alternative minor substrates include (2E)-butenoyl-CoA/crotonoyl-CoA.</text>
</comment>
<dbReference type="PROSITE" id="PS00188">
    <property type="entry name" value="BIOTIN"/>
    <property type="match status" value="1"/>
</dbReference>
<dbReference type="GO" id="GO:0046872">
    <property type="term" value="F:metal ion binding"/>
    <property type="evidence" value="ECO:0007669"/>
    <property type="project" value="InterPro"/>
</dbReference>
<dbReference type="GO" id="GO:0031981">
    <property type="term" value="C:nuclear lumen"/>
    <property type="evidence" value="ECO:0007669"/>
    <property type="project" value="UniProtKB-ARBA"/>
</dbReference>
<evidence type="ECO:0000256" key="15">
    <source>
        <dbReference type="ARBA" id="ARBA00023267"/>
    </source>
</evidence>
<dbReference type="InterPro" id="IPR001882">
    <property type="entry name" value="Biotin_BS"/>
</dbReference>
<dbReference type="Pfam" id="PF13513">
    <property type="entry name" value="HEAT_EZ"/>
    <property type="match status" value="1"/>
</dbReference>
<dbReference type="GO" id="GO:0031267">
    <property type="term" value="F:small GTPase binding"/>
    <property type="evidence" value="ECO:0007669"/>
    <property type="project" value="InterPro"/>
</dbReference>
<dbReference type="Gene3D" id="1.25.10.10">
    <property type="entry name" value="Leucine-rich Repeat Variant"/>
    <property type="match status" value="3"/>
</dbReference>
<dbReference type="FunFam" id="3.30.470.20:FF:000028">
    <property type="entry name" value="Methylcrotonoyl-CoA carboxylase subunit alpha, mitochondrial"/>
    <property type="match status" value="1"/>
</dbReference>
<dbReference type="InterPro" id="IPR001494">
    <property type="entry name" value="Importin-beta_N"/>
</dbReference>
<dbReference type="SUPFAM" id="SSF51230">
    <property type="entry name" value="Single hybrid motif"/>
    <property type="match status" value="1"/>
</dbReference>
<keyword evidence="11" id="KW-0653">Protein transport</keyword>
<organism evidence="26 27">
    <name type="scientific">Ooceraea biroi</name>
    <name type="common">Clonal raider ant</name>
    <name type="synonym">Cerapachys biroi</name>
    <dbReference type="NCBI Taxonomy" id="2015173"/>
    <lineage>
        <taxon>Eukaryota</taxon>
        <taxon>Metazoa</taxon>
        <taxon>Ecdysozoa</taxon>
        <taxon>Arthropoda</taxon>
        <taxon>Hexapoda</taxon>
        <taxon>Insecta</taxon>
        <taxon>Pterygota</taxon>
        <taxon>Neoptera</taxon>
        <taxon>Endopterygota</taxon>
        <taxon>Hymenoptera</taxon>
        <taxon>Apocrita</taxon>
        <taxon>Aculeata</taxon>
        <taxon>Formicoidea</taxon>
        <taxon>Formicidae</taxon>
        <taxon>Dorylinae</taxon>
        <taxon>Ooceraea</taxon>
    </lineage>
</organism>
<dbReference type="PROSITE" id="PS50975">
    <property type="entry name" value="ATP_GRASP"/>
    <property type="match status" value="1"/>
</dbReference>
<dbReference type="PROSITE" id="PS50968">
    <property type="entry name" value="BIOTINYL_LIPOYL"/>
    <property type="match status" value="1"/>
</dbReference>
<dbReference type="InterPro" id="IPR016024">
    <property type="entry name" value="ARM-type_fold"/>
</dbReference>
<proteinExistence type="inferred from homology"/>
<keyword evidence="14" id="KW-0539">Nucleus</keyword>
<feature type="domain" description="Biotin carboxylation" evidence="25">
    <location>
        <begin position="733"/>
        <end position="1180"/>
    </location>
</feature>
<dbReference type="Pfam" id="PF03810">
    <property type="entry name" value="IBN_N"/>
    <property type="match status" value="1"/>
</dbReference>
<evidence type="ECO:0000256" key="11">
    <source>
        <dbReference type="ARBA" id="ARBA00022927"/>
    </source>
</evidence>